<evidence type="ECO:0000313" key="3">
    <source>
        <dbReference type="EMBL" id="CRL42755.1"/>
    </source>
</evidence>
<reference evidence="4 6" key="3">
    <citation type="submission" date="2018-08" db="EMBL/GenBank/DDBJ databases">
        <title>A genome reference for cultivated species of the human gut microbiota.</title>
        <authorList>
            <person name="Zou Y."/>
            <person name="Xue W."/>
            <person name="Luo G."/>
        </authorList>
    </citation>
    <scope>NUCLEOTIDE SEQUENCE [LARGE SCALE GENOMIC DNA]</scope>
    <source>
        <strain evidence="4 6">AM32-8LB</strain>
    </source>
</reference>
<dbReference type="Proteomes" id="UP000266391">
    <property type="component" value="Unassembled WGS sequence"/>
</dbReference>
<feature type="modified residue" description="Phosphohistidine" evidence="1">
    <location>
        <position position="60"/>
    </location>
</feature>
<dbReference type="AlphaFoldDB" id="A0A0M6WYT2"/>
<evidence type="ECO:0000313" key="6">
    <source>
        <dbReference type="Proteomes" id="UP000266391"/>
    </source>
</evidence>
<sequence length="112" mass="12620">MDKEKLKAYGVDYENAVKRFAGNEALYERFLKKLTEDDHLAIGEQAMKEERYEDVLEAVHALKGVAGTLGMTELFQAASEVVASIRKNEISHLQEQMAKVHTEFEKACEAVS</sequence>
<dbReference type="EMBL" id="QSIQ01000021">
    <property type="protein sequence ID" value="RHD01723.1"/>
    <property type="molecule type" value="Genomic_DNA"/>
</dbReference>
<dbReference type="Pfam" id="PF01627">
    <property type="entry name" value="Hpt"/>
    <property type="match status" value="1"/>
</dbReference>
<proteinExistence type="predicted"/>
<dbReference type="STRING" id="360807.ERS852392_03151"/>
<dbReference type="Gene3D" id="1.20.120.160">
    <property type="entry name" value="HPT domain"/>
    <property type="match status" value="1"/>
</dbReference>
<accession>A0A0M6WYT2</accession>
<dbReference type="GO" id="GO:0000160">
    <property type="term" value="P:phosphorelay signal transduction system"/>
    <property type="evidence" value="ECO:0007669"/>
    <property type="project" value="InterPro"/>
</dbReference>
<dbReference type="InterPro" id="IPR036641">
    <property type="entry name" value="HPT_dom_sf"/>
</dbReference>
<name>A0A0M6WYT2_9FIRM</name>
<evidence type="ECO:0000313" key="5">
    <source>
        <dbReference type="Proteomes" id="UP000049828"/>
    </source>
</evidence>
<dbReference type="SUPFAM" id="SSF47226">
    <property type="entry name" value="Histidine-containing phosphotransfer domain, HPT domain"/>
    <property type="match status" value="1"/>
</dbReference>
<dbReference type="OrthoDB" id="1669200at2"/>
<keyword evidence="1" id="KW-0597">Phosphoprotein</keyword>
<protein>
    <submittedName>
        <fullName evidence="4">Hpt domain-containing protein</fullName>
    </submittedName>
</protein>
<keyword evidence="5" id="KW-1185">Reference proteome</keyword>
<gene>
    <name evidence="4" type="ORF">DW813_12505</name>
    <name evidence="3" type="ORF">RIL183_32371</name>
</gene>
<organism evidence="3 5">
    <name type="scientific">Roseburia inulinivorans</name>
    <dbReference type="NCBI Taxonomy" id="360807"/>
    <lineage>
        <taxon>Bacteria</taxon>
        <taxon>Bacillati</taxon>
        <taxon>Bacillota</taxon>
        <taxon>Clostridia</taxon>
        <taxon>Lachnospirales</taxon>
        <taxon>Lachnospiraceae</taxon>
        <taxon>Roseburia</taxon>
    </lineage>
</organism>
<reference evidence="3" key="1">
    <citation type="submission" date="2015-05" db="EMBL/GenBank/DDBJ databases">
        <authorList>
            <person name="Wang D.B."/>
            <person name="Wang M."/>
        </authorList>
    </citation>
    <scope>NUCLEOTIDE SEQUENCE [LARGE SCALE GENOMIC DNA]</scope>
    <source>
        <strain evidence="3">L1-83</strain>
    </source>
</reference>
<dbReference type="PROSITE" id="PS50894">
    <property type="entry name" value="HPT"/>
    <property type="match status" value="1"/>
</dbReference>
<dbReference type="Proteomes" id="UP000049828">
    <property type="component" value="Unassembled WGS sequence"/>
</dbReference>
<reference evidence="5" key="2">
    <citation type="submission" date="2015-05" db="EMBL/GenBank/DDBJ databases">
        <authorList>
            <consortium name="Pathogen Informatics"/>
        </authorList>
    </citation>
    <scope>NUCLEOTIDE SEQUENCE [LARGE SCALE GENOMIC DNA]</scope>
    <source>
        <strain evidence="5">L1-83</strain>
    </source>
</reference>
<evidence type="ECO:0000313" key="4">
    <source>
        <dbReference type="EMBL" id="RHD01723.1"/>
    </source>
</evidence>
<dbReference type="InterPro" id="IPR008207">
    <property type="entry name" value="Sig_transdc_His_kin_Hpt_dom"/>
</dbReference>
<evidence type="ECO:0000259" key="2">
    <source>
        <dbReference type="PROSITE" id="PS50894"/>
    </source>
</evidence>
<evidence type="ECO:0000256" key="1">
    <source>
        <dbReference type="PROSITE-ProRule" id="PRU00110"/>
    </source>
</evidence>
<dbReference type="EMBL" id="CVRS01000107">
    <property type="protein sequence ID" value="CRL42755.1"/>
    <property type="molecule type" value="Genomic_DNA"/>
</dbReference>
<feature type="domain" description="HPt" evidence="2">
    <location>
        <begin position="19"/>
        <end position="112"/>
    </location>
</feature>
<dbReference type="RefSeq" id="WP_055040367.1">
    <property type="nucleotide sequence ID" value="NZ_CATWND010000013.1"/>
</dbReference>